<evidence type="ECO:0000259" key="3">
    <source>
        <dbReference type="Pfam" id="PF18755"/>
    </source>
</evidence>
<dbReference type="PANTHER" id="PTHR35149:SF2">
    <property type="entry name" value="DUF262 DOMAIN-CONTAINING PROTEIN"/>
    <property type="match status" value="1"/>
</dbReference>
<dbReference type="InterPro" id="IPR004919">
    <property type="entry name" value="GmrSD_N"/>
</dbReference>
<proteinExistence type="predicted"/>
<dbReference type="RefSeq" id="WP_344076241.1">
    <property type="nucleotide sequence ID" value="NZ_BAAALS010000002.1"/>
</dbReference>
<dbReference type="Pfam" id="PF18755">
    <property type="entry name" value="RAMA"/>
    <property type="match status" value="1"/>
</dbReference>
<gene>
    <name evidence="4" type="ORF">GCM10009681_04690</name>
</gene>
<accession>A0ABP4VTF0</accession>
<protein>
    <submittedName>
        <fullName evidence="4">DUF262 domain-containing protein</fullName>
    </submittedName>
</protein>
<dbReference type="PANTHER" id="PTHR35149">
    <property type="entry name" value="SLL5132 PROTEIN"/>
    <property type="match status" value="1"/>
</dbReference>
<evidence type="ECO:0000313" key="5">
    <source>
        <dbReference type="Proteomes" id="UP001500655"/>
    </source>
</evidence>
<reference evidence="5" key="1">
    <citation type="journal article" date="2019" name="Int. J. Syst. Evol. Microbiol.">
        <title>The Global Catalogue of Microorganisms (GCM) 10K type strain sequencing project: providing services to taxonomists for standard genome sequencing and annotation.</title>
        <authorList>
            <consortium name="The Broad Institute Genomics Platform"/>
            <consortium name="The Broad Institute Genome Sequencing Center for Infectious Disease"/>
            <person name="Wu L."/>
            <person name="Ma J."/>
        </authorList>
    </citation>
    <scope>NUCLEOTIDE SEQUENCE [LARGE SCALE GENOMIC DNA]</scope>
    <source>
        <strain evidence="5">JCM 13249</strain>
    </source>
</reference>
<feature type="domain" description="GmrSD restriction endonucleases N-terminal" evidence="1">
    <location>
        <begin position="17"/>
        <end position="237"/>
    </location>
</feature>
<dbReference type="Pfam" id="PF07510">
    <property type="entry name" value="GmrSD_C"/>
    <property type="match status" value="1"/>
</dbReference>
<evidence type="ECO:0000259" key="2">
    <source>
        <dbReference type="Pfam" id="PF07510"/>
    </source>
</evidence>
<dbReference type="InterPro" id="IPR011089">
    <property type="entry name" value="GmrSD_C"/>
</dbReference>
<feature type="domain" description="GmrSD restriction endonucleases C-terminal" evidence="2">
    <location>
        <begin position="444"/>
        <end position="547"/>
    </location>
</feature>
<evidence type="ECO:0000259" key="1">
    <source>
        <dbReference type="Pfam" id="PF03235"/>
    </source>
</evidence>
<dbReference type="InterPro" id="IPR040843">
    <property type="entry name" value="RAMA"/>
</dbReference>
<comment type="caution">
    <text evidence="4">The sequence shown here is derived from an EMBL/GenBank/DDBJ whole genome shotgun (WGS) entry which is preliminary data.</text>
</comment>
<dbReference type="Proteomes" id="UP001500655">
    <property type="component" value="Unassembled WGS sequence"/>
</dbReference>
<dbReference type="Pfam" id="PF03235">
    <property type="entry name" value="GmrSD_N"/>
    <property type="match status" value="1"/>
</dbReference>
<organism evidence="4 5">
    <name type="scientific">Luedemannella helvata</name>
    <dbReference type="NCBI Taxonomy" id="349315"/>
    <lineage>
        <taxon>Bacteria</taxon>
        <taxon>Bacillati</taxon>
        <taxon>Actinomycetota</taxon>
        <taxon>Actinomycetes</taxon>
        <taxon>Micromonosporales</taxon>
        <taxon>Micromonosporaceae</taxon>
        <taxon>Luedemannella</taxon>
    </lineage>
</organism>
<name>A0ABP4VTF0_9ACTN</name>
<sequence length="720" mass="81888">MADGANERINGQAWTIRQVFSGRRYGLDNYQREFAWESSHLKELLTDLSERFLDRWQPDHDPSEVPHYQPYFLGPIVTHVRQTNSLIVDGQQRLTVLMLLLIWLERTQADRDDAVSGLGPLIVFDLFGHRRFAVEPEHDYDERRRCLTALMAGEEVDPSQLTSRSNRTLVRRYNDFEDLFPEALRGDALPAFIYWLLDRVYLVEISTGSGSLALETFETMNDRGLRLNSLDLLKSFVLSKIGVADQPGANRTWRARIAALTDADSNAHVGFMRNWMRAKYSRGPIDDAGISRSFDKWVRREHDNLGLRYPGDFLTFVNEMDGLSRRYVELIAATKEPCPGLDVLYANGRNTVTLQLPLILAALSLDDDRAMFERKARMIGGYLDIVVARRMVNWRDYGYDALSNGVFSLAREIRGLDVDTLAKRLGEEIATLPETFDAVGTYGLRARNRTRVRYLLARLTAWLELQHEELTTTPAYGPLLRKLMSYDIEHIWADKPELQPEVQARRFNHVRNSFGGLLLLPKSFNRAYGAKPYAVKVKQYWGQGTLLAKSLHPDCYTMNPGFDRVRQRYALPFTPYPSAFDERAIMQRQALYQRLCELVWDPAQYGLAVPATSGRRQADRRRAHFGVTVMNLVEGGFMPPQAALVGTFQELDYHARVTADGQLRLDSGEVFDSPSSAAGAALNRSSWNGWTFWRVVLPDGSTPELNAIRATALKAGFTAS</sequence>
<feature type="domain" description="RAMA" evidence="3">
    <location>
        <begin position="614"/>
        <end position="714"/>
    </location>
</feature>
<dbReference type="EMBL" id="BAAALS010000002">
    <property type="protein sequence ID" value="GAA1737153.1"/>
    <property type="molecule type" value="Genomic_DNA"/>
</dbReference>
<evidence type="ECO:0000313" key="4">
    <source>
        <dbReference type="EMBL" id="GAA1737153.1"/>
    </source>
</evidence>
<keyword evidence="5" id="KW-1185">Reference proteome</keyword>